<protein>
    <submittedName>
        <fullName evidence="1">Uncharacterized protein</fullName>
    </submittedName>
</protein>
<gene>
    <name evidence="1" type="ORF">DPMN_169829</name>
</gene>
<dbReference type="AlphaFoldDB" id="A0A9D4DXG8"/>
<dbReference type="EMBL" id="JAIWYP010000009">
    <property type="protein sequence ID" value="KAH3768610.1"/>
    <property type="molecule type" value="Genomic_DNA"/>
</dbReference>
<proteinExistence type="predicted"/>
<accession>A0A9D4DXG8</accession>
<reference evidence="1" key="2">
    <citation type="submission" date="2020-11" db="EMBL/GenBank/DDBJ databases">
        <authorList>
            <person name="McCartney M.A."/>
            <person name="Auch B."/>
            <person name="Kono T."/>
            <person name="Mallez S."/>
            <person name="Becker A."/>
            <person name="Gohl D.M."/>
            <person name="Silverstein K.A.T."/>
            <person name="Koren S."/>
            <person name="Bechman K.B."/>
            <person name="Herman A."/>
            <person name="Abrahante J.E."/>
            <person name="Garbe J."/>
        </authorList>
    </citation>
    <scope>NUCLEOTIDE SEQUENCE</scope>
    <source>
        <strain evidence="1">Duluth1</strain>
        <tissue evidence="1">Whole animal</tissue>
    </source>
</reference>
<evidence type="ECO:0000313" key="1">
    <source>
        <dbReference type="EMBL" id="KAH3768610.1"/>
    </source>
</evidence>
<name>A0A9D4DXG8_DREPO</name>
<keyword evidence="2" id="KW-1185">Reference proteome</keyword>
<organism evidence="1 2">
    <name type="scientific">Dreissena polymorpha</name>
    <name type="common">Zebra mussel</name>
    <name type="synonym">Mytilus polymorpha</name>
    <dbReference type="NCBI Taxonomy" id="45954"/>
    <lineage>
        <taxon>Eukaryota</taxon>
        <taxon>Metazoa</taxon>
        <taxon>Spiralia</taxon>
        <taxon>Lophotrochozoa</taxon>
        <taxon>Mollusca</taxon>
        <taxon>Bivalvia</taxon>
        <taxon>Autobranchia</taxon>
        <taxon>Heteroconchia</taxon>
        <taxon>Euheterodonta</taxon>
        <taxon>Imparidentia</taxon>
        <taxon>Neoheterodontei</taxon>
        <taxon>Myida</taxon>
        <taxon>Dreissenoidea</taxon>
        <taxon>Dreissenidae</taxon>
        <taxon>Dreissena</taxon>
    </lineage>
</organism>
<reference evidence="1" key="1">
    <citation type="journal article" date="2019" name="bioRxiv">
        <title>The Genome of the Zebra Mussel, Dreissena polymorpha: A Resource for Invasive Species Research.</title>
        <authorList>
            <person name="McCartney M.A."/>
            <person name="Auch B."/>
            <person name="Kono T."/>
            <person name="Mallez S."/>
            <person name="Zhang Y."/>
            <person name="Obille A."/>
            <person name="Becker A."/>
            <person name="Abrahante J.E."/>
            <person name="Garbe J."/>
            <person name="Badalamenti J.P."/>
            <person name="Herman A."/>
            <person name="Mangelson H."/>
            <person name="Liachko I."/>
            <person name="Sullivan S."/>
            <person name="Sone E.D."/>
            <person name="Koren S."/>
            <person name="Silverstein K.A.T."/>
            <person name="Beckman K.B."/>
            <person name="Gohl D.M."/>
        </authorList>
    </citation>
    <scope>NUCLEOTIDE SEQUENCE</scope>
    <source>
        <strain evidence="1">Duluth1</strain>
        <tissue evidence="1">Whole animal</tissue>
    </source>
</reference>
<dbReference type="Proteomes" id="UP000828390">
    <property type="component" value="Unassembled WGS sequence"/>
</dbReference>
<evidence type="ECO:0000313" key="2">
    <source>
        <dbReference type="Proteomes" id="UP000828390"/>
    </source>
</evidence>
<comment type="caution">
    <text evidence="1">The sequence shown here is derived from an EMBL/GenBank/DDBJ whole genome shotgun (WGS) entry which is preliminary data.</text>
</comment>
<sequence length="109" mass="12668">MKRGAVRWGLVRCVDSQWSEMKRGEGMVRCVDSQWSDMRCGTVWWSMSRCVDSQWSEMRRGAVRWGMVRCDDSTHLSVMCCGAVQLDILRYSVGFSVSRRDMLRCPSME</sequence>